<dbReference type="STRING" id="1548547.BA177_15710"/>
<dbReference type="Proteomes" id="UP000092695">
    <property type="component" value="Chromosome"/>
</dbReference>
<protein>
    <submittedName>
        <fullName evidence="1">Uncharacterized protein</fullName>
    </submittedName>
</protein>
<keyword evidence="2" id="KW-1185">Reference proteome</keyword>
<reference evidence="1 2" key="1">
    <citation type="submission" date="2016-06" db="EMBL/GenBank/DDBJ databases">
        <title>Complete genome sequence of a deep-branching marine Gamma Proteobacterium Woeseia oceani type strain XK5.</title>
        <authorList>
            <person name="Mu D."/>
            <person name="Du Z."/>
        </authorList>
    </citation>
    <scope>NUCLEOTIDE SEQUENCE [LARGE SCALE GENOMIC DNA]</scope>
    <source>
        <strain evidence="1 2">XK5</strain>
    </source>
</reference>
<dbReference type="AlphaFoldDB" id="A0A193LIV3"/>
<evidence type="ECO:0000313" key="2">
    <source>
        <dbReference type="Proteomes" id="UP000092695"/>
    </source>
</evidence>
<dbReference type="KEGG" id="woc:BA177_15710"/>
<organism evidence="1 2">
    <name type="scientific">Woeseia oceani</name>
    <dbReference type="NCBI Taxonomy" id="1548547"/>
    <lineage>
        <taxon>Bacteria</taxon>
        <taxon>Pseudomonadati</taxon>
        <taxon>Pseudomonadota</taxon>
        <taxon>Gammaproteobacteria</taxon>
        <taxon>Woeseiales</taxon>
        <taxon>Woeseiaceae</taxon>
        <taxon>Woeseia</taxon>
    </lineage>
</organism>
<gene>
    <name evidence="1" type="ORF">BA177_15710</name>
</gene>
<sequence>MTLARLTRLTRNLGAFCSLVLPAMTQCVVTLAVHSYFAEAAIEHAISKFIKIFKITAVMSYRHLSVLSRFTNDGRRSSL</sequence>
<evidence type="ECO:0000313" key="1">
    <source>
        <dbReference type="EMBL" id="ANO52437.1"/>
    </source>
</evidence>
<accession>A0A193LIV3</accession>
<name>A0A193LIV3_9GAMM</name>
<proteinExistence type="predicted"/>
<dbReference type="EMBL" id="CP016268">
    <property type="protein sequence ID" value="ANO52437.1"/>
    <property type="molecule type" value="Genomic_DNA"/>
</dbReference>